<protein>
    <submittedName>
        <fullName evidence="2">Fimbrial outer membrane usher protein SthC</fullName>
    </submittedName>
</protein>
<organism evidence="2 3">
    <name type="scientific">Henriciella pelagia</name>
    <dbReference type="NCBI Taxonomy" id="1977912"/>
    <lineage>
        <taxon>Bacteria</taxon>
        <taxon>Pseudomonadati</taxon>
        <taxon>Pseudomonadota</taxon>
        <taxon>Alphaproteobacteria</taxon>
        <taxon>Hyphomonadales</taxon>
        <taxon>Hyphomonadaceae</taxon>
        <taxon>Henriciella</taxon>
    </lineage>
</organism>
<proteinExistence type="predicted"/>
<dbReference type="Gene3D" id="2.60.40.3110">
    <property type="match status" value="1"/>
</dbReference>
<dbReference type="Pfam" id="PF00577">
    <property type="entry name" value="Usher"/>
    <property type="match status" value="1"/>
</dbReference>
<name>A0ABQ1JWR9_9PROT</name>
<keyword evidence="3" id="KW-1185">Reference proteome</keyword>
<comment type="caution">
    <text evidence="2">The sequence shown here is derived from an EMBL/GenBank/DDBJ whole genome shotgun (WGS) entry which is preliminary data.</text>
</comment>
<dbReference type="PANTHER" id="PTHR30451:SF5">
    <property type="entry name" value="SLR0019 PROTEIN"/>
    <property type="match status" value="1"/>
</dbReference>
<sequence>MSAALSRLTAVTASAAVLGAPALAGPIQALPASLPDTAPPLLLALFINGEDRDQLIEVEQVSGSCDRAEAGPLIEAGLYAGAGTAICLQALAGVAVDIDPVSARLDLYSDRLPARRHTPKPHPAAFARPITGLTADYGLSLQHFDTGDAMSLSAFGDLAAKLHTPHGRLQNDLVFISADDRTRVERFRTVYQYDFIDSLTQLSIGDSFTRAPVWGRVSSFAGLQVGTDLSMDPDQSYLPFHTLKTLLRERSDVDIRVNGIVRERTSIDPGLSAFDLRPEAGLNEIEVTIRDANGLTRVEDYSFFSSPRALAAGVTDYSVSVGVPRRLNSPRAAYENEVLANAFLRRGLTDTITCEAFLEMGPGSVMGGGGAQFIAGPLGTIDLSGALSHSSDNRSGQMLSARLDRTTAKTSFDLQARLASDDFTDSLTARGVAFPDVSIRASIGQFTDAGTFRATYTEESDAQLTDRRFASVSWTRAFARNRYSAFASAYHDIEREESGLSLGLRATFGDYSARTAATRTLSHDLLSLQVSRARQDEFGTQWSMQASQGDSIETIQASLITSTAPMDLFLNAGRFGEAAQLSAGIRGGVVLAGGDARFARQTGTSAALVRTGSLAGTPIYQYDRKVGTTGDDGSTLVANLRAFETNTLTINPDNLPLDQVARLYRADFIPRRGLVEVTFKIEQRQALAFTVYTPDGNPLETGSLVRLAGSQDVCLVGFDGRVYCDSADDDDMVEIDWQGKTWTRRVGPLRRAGEIHLLHNPGVEMAGVRP</sequence>
<evidence type="ECO:0000313" key="2">
    <source>
        <dbReference type="EMBL" id="GGB80645.1"/>
    </source>
</evidence>
<feature type="chain" id="PRO_5045944004" evidence="1">
    <location>
        <begin position="25"/>
        <end position="770"/>
    </location>
</feature>
<dbReference type="Proteomes" id="UP000628854">
    <property type="component" value="Unassembled WGS sequence"/>
</dbReference>
<reference evidence="3" key="1">
    <citation type="journal article" date="2019" name="Int. J. Syst. Evol. Microbiol.">
        <title>The Global Catalogue of Microorganisms (GCM) 10K type strain sequencing project: providing services to taxonomists for standard genome sequencing and annotation.</title>
        <authorList>
            <consortium name="The Broad Institute Genomics Platform"/>
            <consortium name="The Broad Institute Genome Sequencing Center for Infectious Disease"/>
            <person name="Wu L."/>
            <person name="Ma J."/>
        </authorList>
    </citation>
    <scope>NUCLEOTIDE SEQUENCE [LARGE SCALE GENOMIC DNA]</scope>
    <source>
        <strain evidence="3">CGMCC 1.15928</strain>
    </source>
</reference>
<dbReference type="PANTHER" id="PTHR30451">
    <property type="entry name" value="OUTER MEMBRANE USHER PROTEIN"/>
    <property type="match status" value="1"/>
</dbReference>
<dbReference type="InterPro" id="IPR000015">
    <property type="entry name" value="Fimb_usher"/>
</dbReference>
<accession>A0ABQ1JWR9</accession>
<evidence type="ECO:0000256" key="1">
    <source>
        <dbReference type="SAM" id="SignalP"/>
    </source>
</evidence>
<keyword evidence="1" id="KW-0732">Signal</keyword>
<dbReference type="InterPro" id="IPR042186">
    <property type="entry name" value="FimD_plug_dom"/>
</dbReference>
<dbReference type="Gene3D" id="2.60.40.2610">
    <property type="entry name" value="Outer membrane usher protein FimD, plug domain"/>
    <property type="match status" value="1"/>
</dbReference>
<gene>
    <name evidence="2" type="ORF">GCM10011503_31760</name>
</gene>
<feature type="signal peptide" evidence="1">
    <location>
        <begin position="1"/>
        <end position="24"/>
    </location>
</feature>
<dbReference type="RefSeq" id="WP_084394857.1">
    <property type="nucleotide sequence ID" value="NZ_BMKF01000003.1"/>
</dbReference>
<dbReference type="EMBL" id="BMKF01000003">
    <property type="protein sequence ID" value="GGB80645.1"/>
    <property type="molecule type" value="Genomic_DNA"/>
</dbReference>
<evidence type="ECO:0000313" key="3">
    <source>
        <dbReference type="Proteomes" id="UP000628854"/>
    </source>
</evidence>